<name>L8E8P2_HUMAN</name>
<organism evidence="1">
    <name type="scientific">Homo sapiens</name>
    <name type="common">Human</name>
    <dbReference type="NCBI Taxonomy" id="9606"/>
    <lineage>
        <taxon>Eukaryota</taxon>
        <taxon>Metazoa</taxon>
        <taxon>Chordata</taxon>
        <taxon>Craniata</taxon>
        <taxon>Vertebrata</taxon>
        <taxon>Euteleostomi</taxon>
        <taxon>Mammalia</taxon>
        <taxon>Eutheria</taxon>
        <taxon>Euarchontoglires</taxon>
        <taxon>Primates</taxon>
        <taxon>Haplorrhini</taxon>
        <taxon>Catarrhini</taxon>
        <taxon>Hominidae</taxon>
        <taxon>Homo</taxon>
    </lineage>
</organism>
<dbReference type="AlphaFoldDB" id="L8E8P2"/>
<reference evidence="1" key="1">
    <citation type="journal article" date="2013" name="PLoS ONE">
        <title>Direct detection of alternative open reading frames translation products in human significantly expands the proteome.</title>
        <authorList>
            <person name="Vanderperre B."/>
            <person name="Lucier J.-F."/>
            <person name="Motard J."/>
            <person name="Tremblay G."/>
            <person name="Vanderperre S."/>
            <person name="Wisztorski M."/>
            <person name="Salzet M."/>
            <person name="Boisvert F.-M."/>
            <person name="Roucou X."/>
        </authorList>
    </citation>
    <scope>NUCLEOTIDE SEQUENCE</scope>
</reference>
<gene>
    <name evidence="1" type="primary">NAP1L2</name>
</gene>
<dbReference type="EMBL" id="HF584178">
    <property type="protein sequence ID" value="CCQ43675.1"/>
    <property type="molecule type" value="Genomic_DNA"/>
</dbReference>
<sequence length="60" mass="6479">MPLLGLETMGSAVKKLPLGLGKKGKTVKILLLGPGKMGKKVAILMRTQRQTVQKDLSVMF</sequence>
<evidence type="ECO:0000313" key="1">
    <source>
        <dbReference type="EMBL" id="CCQ43675.1"/>
    </source>
</evidence>
<dbReference type="OrthoDB" id="27325at2759"/>
<accession>L8E8P2</accession>
<proteinExistence type="predicted"/>
<protein>
    <submittedName>
        <fullName evidence="1">Alternative protein NAP1L2</fullName>
    </submittedName>
</protein>